<dbReference type="PANTHER" id="PTHR43143">
    <property type="entry name" value="METALLOPHOSPHOESTERASE, CALCINEURIN SUPERFAMILY"/>
    <property type="match status" value="1"/>
</dbReference>
<dbReference type="Gene3D" id="2.60.120.200">
    <property type="match status" value="1"/>
</dbReference>
<protein>
    <submittedName>
        <fullName evidence="6">Metallophosphoesterase</fullName>
    </submittedName>
</protein>
<dbReference type="InterPro" id="IPR051918">
    <property type="entry name" value="STPP_CPPED1"/>
</dbReference>
<feature type="chain" id="PRO_5038010836" evidence="4">
    <location>
        <begin position="21"/>
        <end position="676"/>
    </location>
</feature>
<dbReference type="SUPFAM" id="SSF49899">
    <property type="entry name" value="Concanavalin A-like lectins/glucanases"/>
    <property type="match status" value="1"/>
</dbReference>
<feature type="domain" description="Laminin G" evidence="5">
    <location>
        <begin position="471"/>
        <end position="667"/>
    </location>
</feature>
<keyword evidence="2" id="KW-1015">Disulfide bond</keyword>
<name>A0A934R1E6_9BACT</name>
<dbReference type="Gene3D" id="3.60.21.10">
    <property type="match status" value="1"/>
</dbReference>
<dbReference type="GO" id="GO:0016787">
    <property type="term" value="F:hydrolase activity"/>
    <property type="evidence" value="ECO:0007669"/>
    <property type="project" value="InterPro"/>
</dbReference>
<accession>A0A934R1E6</accession>
<dbReference type="AlphaFoldDB" id="A0A934R1E6"/>
<dbReference type="Pfam" id="PF00149">
    <property type="entry name" value="Metallophos"/>
    <property type="match status" value="1"/>
</dbReference>
<keyword evidence="1 4" id="KW-0732">Signal</keyword>
<evidence type="ECO:0000256" key="1">
    <source>
        <dbReference type="ARBA" id="ARBA00022729"/>
    </source>
</evidence>
<dbReference type="SUPFAM" id="SSF56300">
    <property type="entry name" value="Metallo-dependent phosphatases"/>
    <property type="match status" value="1"/>
</dbReference>
<evidence type="ECO:0000313" key="6">
    <source>
        <dbReference type="EMBL" id="MBK1814561.1"/>
    </source>
</evidence>
<gene>
    <name evidence="6" type="ORF">JIN84_02980</name>
</gene>
<feature type="signal peptide" evidence="4">
    <location>
        <begin position="1"/>
        <end position="20"/>
    </location>
</feature>
<feature type="region of interest" description="Disordered" evidence="3">
    <location>
        <begin position="655"/>
        <end position="676"/>
    </location>
</feature>
<dbReference type="CDD" id="cd00110">
    <property type="entry name" value="LamG"/>
    <property type="match status" value="1"/>
</dbReference>
<evidence type="ECO:0000256" key="2">
    <source>
        <dbReference type="ARBA" id="ARBA00023157"/>
    </source>
</evidence>
<dbReference type="SMART" id="SM00560">
    <property type="entry name" value="LamGL"/>
    <property type="match status" value="1"/>
</dbReference>
<dbReference type="InterPro" id="IPR013320">
    <property type="entry name" value="ConA-like_dom_sf"/>
</dbReference>
<proteinExistence type="predicted"/>
<dbReference type="InterPro" id="IPR006558">
    <property type="entry name" value="LamG-like"/>
</dbReference>
<dbReference type="InterPro" id="IPR001791">
    <property type="entry name" value="Laminin_G"/>
</dbReference>
<dbReference type="InterPro" id="IPR029052">
    <property type="entry name" value="Metallo-depent_PP-like"/>
</dbReference>
<comment type="caution">
    <text evidence="6">The sequence shown here is derived from an EMBL/GenBank/DDBJ whole genome shotgun (WGS) entry which is preliminary data.</text>
</comment>
<dbReference type="EMBL" id="JAENIK010000004">
    <property type="protein sequence ID" value="MBK1814561.1"/>
    <property type="molecule type" value="Genomic_DNA"/>
</dbReference>
<reference evidence="6" key="1">
    <citation type="submission" date="2021-01" db="EMBL/GenBank/DDBJ databases">
        <title>Modified the classification status of verrucomicrobia.</title>
        <authorList>
            <person name="Feng X."/>
        </authorList>
    </citation>
    <scope>NUCLEOTIDE SEQUENCE</scope>
    <source>
        <strain evidence="6">JCM 18052</strain>
    </source>
</reference>
<evidence type="ECO:0000256" key="3">
    <source>
        <dbReference type="SAM" id="MobiDB-lite"/>
    </source>
</evidence>
<evidence type="ECO:0000313" key="7">
    <source>
        <dbReference type="Proteomes" id="UP000600139"/>
    </source>
</evidence>
<dbReference type="PROSITE" id="PS50025">
    <property type="entry name" value="LAM_G_DOMAIN"/>
    <property type="match status" value="1"/>
</dbReference>
<sequence length="676" mass="74628">MRLRFPLALAILVSLEPVSAQIIEVNPNIGHTRHHHRHGAKLPTEAASPQRFITSREGAAALMLPEEKDAFQFVVFGDRTGGPVDGVSVLADAVRDVNLLGPDMVMTVGDLIQGYNNGDKWVTQANEYKEIMGQLASPWFPVAGNHDTYWRGKENEVRPPGEHDSLFETHFGPLWYAFEHKDSWFIVLYSDESNPKTNTKDFGDPETQKMSPEQFNWLAETLKKAKDANHVFLFLHHPRWLGAQGKKGYGDDWNRVHELLKSAGNVSAVFAGHVHQMRSDGPRDGIEYITLATTGGHVPGYGESLGFLHHYDVVTVRKDGISLAAIPVGKVLDPREMTGNLISETKLFGEQELTPGPVVSLAADASANASFHLEIANPSTRPVDFTLNADSEDSRWAFSPDHRHGTLQPGEKKTLEFQVTRLASPIDESFRDPRLTLEAEYLAPGFRYTIPKREIAVPVDFPNDGAGPPNRALRFDGVEDFLRVPSKSFDPGETITLECRFKADHFNGRTGLVTKAQGSDYGLFVSNGKPTFNTFIGERYLSVTASQPVLEPGRWHHLAGQYDGREARLYLDGKLIAAKAGEGVRKRNELPLVIGGDVDGAGTATSYFSGLIDYVRLSKVPRYQGEEIAVPERIESDADTTLLLQMDEITGLRLPDSSPSAAHAERCGKPALVPNR</sequence>
<dbReference type="Pfam" id="PF13385">
    <property type="entry name" value="Laminin_G_3"/>
    <property type="match status" value="1"/>
</dbReference>
<dbReference type="Proteomes" id="UP000600139">
    <property type="component" value="Unassembled WGS sequence"/>
</dbReference>
<evidence type="ECO:0000256" key="4">
    <source>
        <dbReference type="SAM" id="SignalP"/>
    </source>
</evidence>
<evidence type="ECO:0000259" key="5">
    <source>
        <dbReference type="PROSITE" id="PS50025"/>
    </source>
</evidence>
<keyword evidence="7" id="KW-1185">Reference proteome</keyword>
<dbReference type="InterPro" id="IPR004843">
    <property type="entry name" value="Calcineurin-like_PHP"/>
</dbReference>
<dbReference type="RefSeq" id="WP_200349519.1">
    <property type="nucleotide sequence ID" value="NZ_BAABHZ010000010.1"/>
</dbReference>
<organism evidence="6 7">
    <name type="scientific">Luteolibacter yonseiensis</name>
    <dbReference type="NCBI Taxonomy" id="1144680"/>
    <lineage>
        <taxon>Bacteria</taxon>
        <taxon>Pseudomonadati</taxon>
        <taxon>Verrucomicrobiota</taxon>
        <taxon>Verrucomicrobiia</taxon>
        <taxon>Verrucomicrobiales</taxon>
        <taxon>Verrucomicrobiaceae</taxon>
        <taxon>Luteolibacter</taxon>
    </lineage>
</organism>
<dbReference type="PANTHER" id="PTHR43143:SF1">
    <property type="entry name" value="SERINE_THREONINE-PROTEIN PHOSPHATASE CPPED1"/>
    <property type="match status" value="1"/>
</dbReference>